<gene>
    <name evidence="2" type="ORF">ElyMa_001985500</name>
</gene>
<organism evidence="2 3">
    <name type="scientific">Elysia marginata</name>
    <dbReference type="NCBI Taxonomy" id="1093978"/>
    <lineage>
        <taxon>Eukaryota</taxon>
        <taxon>Metazoa</taxon>
        <taxon>Spiralia</taxon>
        <taxon>Lophotrochozoa</taxon>
        <taxon>Mollusca</taxon>
        <taxon>Gastropoda</taxon>
        <taxon>Heterobranchia</taxon>
        <taxon>Euthyneura</taxon>
        <taxon>Panpulmonata</taxon>
        <taxon>Sacoglossa</taxon>
        <taxon>Placobranchoidea</taxon>
        <taxon>Plakobranchidae</taxon>
        <taxon>Elysia</taxon>
    </lineage>
</organism>
<reference evidence="2 3" key="1">
    <citation type="journal article" date="2021" name="Elife">
        <title>Chloroplast acquisition without the gene transfer in kleptoplastic sea slugs, Plakobranchus ocellatus.</title>
        <authorList>
            <person name="Maeda T."/>
            <person name="Takahashi S."/>
            <person name="Yoshida T."/>
            <person name="Shimamura S."/>
            <person name="Takaki Y."/>
            <person name="Nagai Y."/>
            <person name="Toyoda A."/>
            <person name="Suzuki Y."/>
            <person name="Arimoto A."/>
            <person name="Ishii H."/>
            <person name="Satoh N."/>
            <person name="Nishiyama T."/>
            <person name="Hasebe M."/>
            <person name="Maruyama T."/>
            <person name="Minagawa J."/>
            <person name="Obokata J."/>
            <person name="Shigenobu S."/>
        </authorList>
    </citation>
    <scope>NUCLEOTIDE SEQUENCE [LARGE SCALE GENOMIC DNA]</scope>
</reference>
<keyword evidence="3" id="KW-1185">Reference proteome</keyword>
<feature type="region of interest" description="Disordered" evidence="1">
    <location>
        <begin position="1"/>
        <end position="53"/>
    </location>
</feature>
<proteinExistence type="predicted"/>
<name>A0AAV4F2G9_9GAST</name>
<evidence type="ECO:0000313" key="2">
    <source>
        <dbReference type="EMBL" id="GFR67001.1"/>
    </source>
</evidence>
<protein>
    <submittedName>
        <fullName evidence="2">Uncharacterized protein</fullName>
    </submittedName>
</protein>
<dbReference type="AlphaFoldDB" id="A0AAV4F2G9"/>
<dbReference type="EMBL" id="BMAT01004043">
    <property type="protein sequence ID" value="GFR67001.1"/>
    <property type="molecule type" value="Genomic_DNA"/>
</dbReference>
<evidence type="ECO:0000256" key="1">
    <source>
        <dbReference type="SAM" id="MobiDB-lite"/>
    </source>
</evidence>
<comment type="caution">
    <text evidence="2">The sequence shown here is derived from an EMBL/GenBank/DDBJ whole genome shotgun (WGS) entry which is preliminary data.</text>
</comment>
<evidence type="ECO:0000313" key="3">
    <source>
        <dbReference type="Proteomes" id="UP000762676"/>
    </source>
</evidence>
<feature type="region of interest" description="Disordered" evidence="1">
    <location>
        <begin position="65"/>
        <end position="84"/>
    </location>
</feature>
<accession>A0AAV4F2G9</accession>
<dbReference type="Proteomes" id="UP000762676">
    <property type="component" value="Unassembled WGS sequence"/>
</dbReference>
<sequence length="84" mass="9349">MFTLMTRPTVASQKPMLPSGGYDHRCGNAKRPLLKTDLPGAELSPRETKTYEQQRLQAVKIRRAARKARANCNPTPQATAAPWT</sequence>